<dbReference type="NCBIfam" id="NF009554">
    <property type="entry name" value="PRK12999.1"/>
    <property type="match status" value="1"/>
</dbReference>
<evidence type="ECO:0000256" key="6">
    <source>
        <dbReference type="ARBA" id="ARBA00022723"/>
    </source>
</evidence>
<protein>
    <recommendedName>
        <fullName evidence="3 11">Pyruvate carboxylase</fullName>
        <ecNumber evidence="3 11">6.4.1.1</ecNumber>
    </recommendedName>
</protein>
<keyword evidence="6 14" id="KW-0479">Metal-binding</keyword>
<dbReference type="Pfam" id="PF02785">
    <property type="entry name" value="Biotin_carb_C"/>
    <property type="match status" value="1"/>
</dbReference>
<evidence type="ECO:0000259" key="19">
    <source>
        <dbReference type="PROSITE" id="PS50991"/>
    </source>
</evidence>
<dbReference type="InterPro" id="IPR011764">
    <property type="entry name" value="Biotin_carboxylation_dom"/>
</dbReference>
<dbReference type="PROSITE" id="PS50968">
    <property type="entry name" value="BIOTINYL_LIPOYL"/>
    <property type="match status" value="1"/>
</dbReference>
<evidence type="ECO:0000256" key="1">
    <source>
        <dbReference type="ARBA" id="ARBA00001953"/>
    </source>
</evidence>
<dbReference type="PROSITE" id="PS00866">
    <property type="entry name" value="CPSASE_1"/>
    <property type="match status" value="1"/>
</dbReference>
<evidence type="ECO:0000313" key="21">
    <source>
        <dbReference type="Proteomes" id="UP000295382"/>
    </source>
</evidence>
<evidence type="ECO:0000256" key="11">
    <source>
        <dbReference type="PIRNR" id="PIRNR001594"/>
    </source>
</evidence>
<dbReference type="FunFam" id="2.40.50.100:FF:000003">
    <property type="entry name" value="Acetyl-CoA carboxylase biotin carboxyl carrier protein"/>
    <property type="match status" value="1"/>
</dbReference>
<dbReference type="EC" id="6.4.1.1" evidence="3 11"/>
<dbReference type="GO" id="GO:0005737">
    <property type="term" value="C:cytoplasm"/>
    <property type="evidence" value="ECO:0007669"/>
    <property type="project" value="TreeGrafter"/>
</dbReference>
<feature type="binding site" evidence="13">
    <location>
        <position position="887"/>
    </location>
    <ligand>
        <name>substrate</name>
    </ligand>
</feature>
<keyword evidence="9 11" id="KW-0092">Biotin</keyword>
<dbReference type="PROSITE" id="PS00188">
    <property type="entry name" value="BIOTIN"/>
    <property type="match status" value="1"/>
</dbReference>
<evidence type="ECO:0000256" key="2">
    <source>
        <dbReference type="ARBA" id="ARBA00004742"/>
    </source>
</evidence>
<dbReference type="SUPFAM" id="SSF51246">
    <property type="entry name" value="Rudiment single hybrid motif"/>
    <property type="match status" value="1"/>
</dbReference>
<comment type="caution">
    <text evidence="20">The sequence shown here is derived from an EMBL/GenBank/DDBJ whole genome shotgun (WGS) entry which is preliminary data.</text>
</comment>
<dbReference type="AlphaFoldDB" id="A0A4R3HZQ8"/>
<dbReference type="InterPro" id="IPR005479">
    <property type="entry name" value="CPAse_ATP-bd"/>
</dbReference>
<dbReference type="PANTHER" id="PTHR43778:SF2">
    <property type="entry name" value="PYRUVATE CARBOXYLASE, MITOCHONDRIAL"/>
    <property type="match status" value="1"/>
</dbReference>
<comment type="pathway">
    <text evidence="2">Carbohydrate biosynthesis; gluconeogenesis.</text>
</comment>
<evidence type="ECO:0000256" key="7">
    <source>
        <dbReference type="ARBA" id="ARBA00022741"/>
    </source>
</evidence>
<comment type="catalytic activity">
    <reaction evidence="11">
        <text>hydrogencarbonate + pyruvate + ATP = oxaloacetate + ADP + phosphate + H(+)</text>
        <dbReference type="Rhea" id="RHEA:20844"/>
        <dbReference type="ChEBI" id="CHEBI:15361"/>
        <dbReference type="ChEBI" id="CHEBI:15378"/>
        <dbReference type="ChEBI" id="CHEBI:16452"/>
        <dbReference type="ChEBI" id="CHEBI:17544"/>
        <dbReference type="ChEBI" id="CHEBI:30616"/>
        <dbReference type="ChEBI" id="CHEBI:43474"/>
        <dbReference type="ChEBI" id="CHEBI:456216"/>
        <dbReference type="EC" id="6.4.1.1"/>
    </reaction>
</comment>
<evidence type="ECO:0000259" key="16">
    <source>
        <dbReference type="PROSITE" id="PS50968"/>
    </source>
</evidence>
<reference evidence="20 21" key="1">
    <citation type="submission" date="2019-03" db="EMBL/GenBank/DDBJ databases">
        <title>Genomic Encyclopedia of Type Strains, Phase IV (KMG-IV): sequencing the most valuable type-strain genomes for metagenomic binning, comparative biology and taxonomic classification.</title>
        <authorList>
            <person name="Goeker M."/>
        </authorList>
    </citation>
    <scope>NUCLEOTIDE SEQUENCE [LARGE SCALE GENOMIC DNA]</scope>
    <source>
        <strain evidence="20 21">DSM 7445</strain>
    </source>
</reference>
<dbReference type="SUPFAM" id="SSF52440">
    <property type="entry name" value="PreATP-grasp domain"/>
    <property type="match status" value="1"/>
</dbReference>
<feature type="binding site" description="via carbamate group" evidence="14">
    <location>
        <position position="723"/>
    </location>
    <ligand>
        <name>Mn(2+)</name>
        <dbReference type="ChEBI" id="CHEBI:29035"/>
    </ligand>
</feature>
<accession>A0A4R3HZQ8</accession>
<dbReference type="SUPFAM" id="SSF89000">
    <property type="entry name" value="post-HMGL domain-like"/>
    <property type="match status" value="1"/>
</dbReference>
<proteinExistence type="predicted"/>
<dbReference type="GO" id="GO:0006094">
    <property type="term" value="P:gluconeogenesis"/>
    <property type="evidence" value="ECO:0007669"/>
    <property type="project" value="UniProtKB-UniPathway"/>
</dbReference>
<dbReference type="InterPro" id="IPR016185">
    <property type="entry name" value="PreATP-grasp_dom_sf"/>
</dbReference>
<dbReference type="SUPFAM" id="SSF51569">
    <property type="entry name" value="Aldolase"/>
    <property type="match status" value="1"/>
</dbReference>
<dbReference type="Pfam" id="PF02436">
    <property type="entry name" value="PYC_OADA"/>
    <property type="match status" value="1"/>
</dbReference>
<comment type="function">
    <text evidence="11">Catalyzes a 2-step reaction, involving the ATP-dependent carboxylation of the covalently attached biotin in the first step and the transfer of the carboxyl group to pyruvate in the second.</text>
</comment>
<dbReference type="PANTHER" id="PTHR43778">
    <property type="entry name" value="PYRUVATE CARBOXYLASE"/>
    <property type="match status" value="1"/>
</dbReference>
<dbReference type="NCBIfam" id="TIGR01235">
    <property type="entry name" value="pyruv_carbox"/>
    <property type="match status" value="1"/>
</dbReference>
<feature type="modified residue" description="N6-carboxylysine" evidence="15">
    <location>
        <position position="723"/>
    </location>
</feature>
<dbReference type="InterPro" id="IPR005930">
    <property type="entry name" value="Pyruv_COase"/>
</dbReference>
<sequence>MSTTLPGRRIEKILVANRSEICIRVMRAAAELGIRTVAIYAAEDRFALHRFKADESYLVGEGKKPIAAYLDIDDIIRIAKQAGVDAIHPGYGFLSENPEFAEKCAANGIVFIGPRPEVMRSLGNKVAARAAAVAAGVPVMPATAALPHDIDEARQLAAQIGYPLMLKASWGGGGRGMRVIESEAELPGQLEVARREALAAFGNDEMYLEKLVRRARHVEVQLLGDTHGNLVHLFERDCSVQRRNQKVVERAPAPYLSMEQRDALCRAALRLGKAVRYSHAGTVEFLMDADTDEFYFIEVNPRIQVEHTVTEQVTGIDIVKAQIRISEGAAIGVDGPAGAGVPRQSDIRLNGHALQCRVTTEDPENNFTPDYGRLTAYRSASGFGIRLDGGTAYSGAIITPYYDSLLVKVTAWASSSEEAISRMDRALREFRIRGVSTNLAFLENVINHDLFKSGECATRFIDTTPELFQFAKRRDRATRLLQFIGDVTVNGNPEMQGRSQPQDTLMAPLLPRAGMELAIQPGTRDRLRVLGTEKFAQWMREEKRVLLTDTTMRDAHQSLFATRMRTADMLAIAPYYARLLPELFSMECWGGATFDVAMRFLKEDPWERLAKLREQVPNILFQMLLRSSNAVGYTNYPDNVVRHFVVQAAKGGIDLFRVFDSLNWVHNMRVAIDAVRETGALCETAICYTGDLFDAARPKYNLRYYVSMAKELERAGANIIGIKDMAGVCRPRAVTALVKALKEEVGLPIHFHTHDTSGIAAASVLAAIEAGCDAVDGTMDAMSGLTSQPNLGSIAAALEGTGRDPHLDRKALFSISQYWEGVRRAYAPFEADIRSGTSDVYRHEMPGGQYTNLREQARAMGLAHRWSEVSQAYADVNQLFGDIVKVTPTSKVVGDMALFMVAHDLSPADVQNPEKEVAFPESVISLFKGELGFPSDGFPQDLQRKVLKGEQPLQDRPGASLQPVDFAEVKRQVEQKVGRVIGEQELASYLMYPKVFIEFAEHDSRYGNVSVLPTPAFFYGLKDGQEISVDIDQGKTLVIRLLGVSEAEEGQAKIFFELNGQPRVMRIERAGAVKPAVAPKAEEGNACHIGAPMPGMVVTVAVKPGQSVAKGDPLVSLEAMKMETMIRAERDATVAQVHVKAGTAVSAKDLLIELAV</sequence>
<feature type="binding site" evidence="14">
    <location>
        <position position="554"/>
    </location>
    <ligand>
        <name>Mn(2+)</name>
        <dbReference type="ChEBI" id="CHEBI:29035"/>
    </ligand>
</feature>
<feature type="binding site" evidence="13">
    <location>
        <position position="209"/>
    </location>
    <ligand>
        <name>ATP</name>
        <dbReference type="ChEBI" id="CHEBI:30616"/>
    </ligand>
</feature>
<comment type="cofactor">
    <cofactor evidence="1 11">
        <name>biotin</name>
        <dbReference type="ChEBI" id="CHEBI:57586"/>
    </cofactor>
</comment>
<feature type="domain" description="Lipoyl-binding" evidence="16">
    <location>
        <begin position="1080"/>
        <end position="1155"/>
    </location>
</feature>
<dbReference type="Gene3D" id="3.30.470.20">
    <property type="entry name" value="ATP-grasp fold, B domain"/>
    <property type="match status" value="1"/>
</dbReference>
<dbReference type="RefSeq" id="WP_132257848.1">
    <property type="nucleotide sequence ID" value="NZ_SLZQ01000003.1"/>
</dbReference>
<dbReference type="SUPFAM" id="SSF56059">
    <property type="entry name" value="Glutathione synthetase ATP-binding domain-like"/>
    <property type="match status" value="1"/>
</dbReference>
<dbReference type="InterPro" id="IPR005481">
    <property type="entry name" value="BC-like_N"/>
</dbReference>
<dbReference type="FunFam" id="3.20.20.70:FF:000033">
    <property type="entry name" value="Pyruvate carboxylase"/>
    <property type="match status" value="1"/>
</dbReference>
<dbReference type="SMART" id="SM00878">
    <property type="entry name" value="Biotin_carb_C"/>
    <property type="match status" value="1"/>
</dbReference>
<dbReference type="InterPro" id="IPR001882">
    <property type="entry name" value="Biotin_BS"/>
</dbReference>
<dbReference type="OrthoDB" id="9760256at2"/>
<keyword evidence="4" id="KW-0312">Gluconeogenesis</keyword>
<gene>
    <name evidence="20" type="ORF">EDC30_10357</name>
</gene>
<dbReference type="Gene3D" id="3.10.600.10">
    <property type="entry name" value="pyruvate carboxylase f1077a mutant domain"/>
    <property type="match status" value="1"/>
</dbReference>
<dbReference type="CDD" id="cd06850">
    <property type="entry name" value="biotinyl_domain"/>
    <property type="match status" value="1"/>
</dbReference>
<dbReference type="Proteomes" id="UP000295382">
    <property type="component" value="Unassembled WGS sequence"/>
</dbReference>
<evidence type="ECO:0000259" key="17">
    <source>
        <dbReference type="PROSITE" id="PS50975"/>
    </source>
</evidence>
<dbReference type="PROSITE" id="PS50991">
    <property type="entry name" value="PYR_CT"/>
    <property type="match status" value="1"/>
</dbReference>
<dbReference type="SUPFAM" id="SSF51230">
    <property type="entry name" value="Single hybrid motif"/>
    <property type="match status" value="1"/>
</dbReference>
<evidence type="ECO:0000256" key="10">
    <source>
        <dbReference type="ARBA" id="ARBA00023268"/>
    </source>
</evidence>
<name>A0A4R3HZQ8_PAULE</name>
<evidence type="ECO:0000256" key="8">
    <source>
        <dbReference type="ARBA" id="ARBA00022840"/>
    </source>
</evidence>
<dbReference type="InterPro" id="IPR011054">
    <property type="entry name" value="Rudment_hybrid_motif"/>
</dbReference>
<dbReference type="InterPro" id="IPR013785">
    <property type="entry name" value="Aldolase_TIM"/>
</dbReference>
<evidence type="ECO:0000256" key="5">
    <source>
        <dbReference type="ARBA" id="ARBA00022598"/>
    </source>
</evidence>
<dbReference type="NCBIfam" id="NF006761">
    <property type="entry name" value="PRK09282.1"/>
    <property type="match status" value="1"/>
</dbReference>
<dbReference type="InterPro" id="IPR055268">
    <property type="entry name" value="PCB-like"/>
</dbReference>
<dbReference type="InterPro" id="IPR000891">
    <property type="entry name" value="PYR_CT"/>
</dbReference>
<feature type="domain" description="Pyruvate carboxyltransferase" evidence="19">
    <location>
        <begin position="545"/>
        <end position="813"/>
    </location>
</feature>
<dbReference type="CDD" id="cd07937">
    <property type="entry name" value="DRE_TIM_PC_TC_5S"/>
    <property type="match status" value="1"/>
</dbReference>
<dbReference type="UniPathway" id="UPA00138"/>
<dbReference type="FunFam" id="3.40.50.20:FF:000010">
    <property type="entry name" value="Propionyl-CoA carboxylase subunit alpha"/>
    <property type="match status" value="1"/>
</dbReference>
<feature type="binding site" evidence="13">
    <location>
        <position position="626"/>
    </location>
    <ligand>
        <name>substrate</name>
    </ligand>
</feature>
<evidence type="ECO:0000256" key="15">
    <source>
        <dbReference type="PIRSR" id="PIRSR001594-4"/>
    </source>
</evidence>
<dbReference type="InterPro" id="IPR005482">
    <property type="entry name" value="Biotin_COase_C"/>
</dbReference>
<evidence type="ECO:0000313" key="20">
    <source>
        <dbReference type="EMBL" id="TCS37765.1"/>
    </source>
</evidence>
<dbReference type="GO" id="GO:0005524">
    <property type="term" value="F:ATP binding"/>
    <property type="evidence" value="ECO:0007669"/>
    <property type="project" value="UniProtKB-UniRule"/>
</dbReference>
<dbReference type="PROSITE" id="PS00867">
    <property type="entry name" value="CPSASE_2"/>
    <property type="match status" value="1"/>
</dbReference>
<keyword evidence="21" id="KW-1185">Reference proteome</keyword>
<feature type="active site" evidence="12">
    <location>
        <position position="302"/>
    </location>
</feature>
<dbReference type="InterPro" id="IPR011761">
    <property type="entry name" value="ATP-grasp"/>
</dbReference>
<feature type="binding site" evidence="13">
    <location>
        <position position="125"/>
    </location>
    <ligand>
        <name>ATP</name>
        <dbReference type="ChEBI" id="CHEBI:30616"/>
    </ligand>
</feature>
<feature type="modified residue" description="N6-biotinyllysine" evidence="15">
    <location>
        <position position="1121"/>
    </location>
</feature>
<dbReference type="Pfam" id="PF00682">
    <property type="entry name" value="HMGL-like"/>
    <property type="match status" value="1"/>
</dbReference>
<dbReference type="Gene3D" id="3.20.20.70">
    <property type="entry name" value="Aldolase class I"/>
    <property type="match status" value="1"/>
</dbReference>
<dbReference type="EMBL" id="SLZQ01000003">
    <property type="protein sequence ID" value="TCS37765.1"/>
    <property type="molecule type" value="Genomic_DNA"/>
</dbReference>
<dbReference type="InterPro" id="IPR003379">
    <property type="entry name" value="Carboxylase_cons_dom"/>
</dbReference>
<dbReference type="FunFam" id="3.30.1490.20:FF:000003">
    <property type="entry name" value="acetyl-CoA carboxylase isoform X1"/>
    <property type="match status" value="1"/>
</dbReference>
<evidence type="ECO:0000256" key="9">
    <source>
        <dbReference type="ARBA" id="ARBA00023267"/>
    </source>
</evidence>
<feature type="domain" description="ATP-grasp" evidence="17">
    <location>
        <begin position="129"/>
        <end position="327"/>
    </location>
</feature>
<dbReference type="InterPro" id="IPR000089">
    <property type="entry name" value="Biotin_lipoyl"/>
</dbReference>
<evidence type="ECO:0000256" key="4">
    <source>
        <dbReference type="ARBA" id="ARBA00022432"/>
    </source>
</evidence>
<keyword evidence="7 11" id="KW-0547">Nucleotide-binding</keyword>
<keyword evidence="10" id="KW-0511">Multifunctional enzyme</keyword>
<evidence type="ECO:0000256" key="12">
    <source>
        <dbReference type="PIRSR" id="PIRSR001594-1"/>
    </source>
</evidence>
<evidence type="ECO:0000256" key="3">
    <source>
        <dbReference type="ARBA" id="ARBA00013057"/>
    </source>
</evidence>
<dbReference type="PROSITE" id="PS50975">
    <property type="entry name" value="ATP_GRASP"/>
    <property type="match status" value="1"/>
</dbReference>
<dbReference type="PROSITE" id="PS50979">
    <property type="entry name" value="BC"/>
    <property type="match status" value="1"/>
</dbReference>
<dbReference type="GO" id="GO:0004736">
    <property type="term" value="F:pyruvate carboxylase activity"/>
    <property type="evidence" value="ECO:0007669"/>
    <property type="project" value="UniProtKB-EC"/>
</dbReference>
<keyword evidence="20" id="KW-0670">Pyruvate</keyword>
<evidence type="ECO:0000256" key="13">
    <source>
        <dbReference type="PIRSR" id="PIRSR001594-2"/>
    </source>
</evidence>
<dbReference type="InterPro" id="IPR011053">
    <property type="entry name" value="Single_hybrid_motif"/>
</dbReference>
<dbReference type="Pfam" id="PF00289">
    <property type="entry name" value="Biotin_carb_N"/>
    <property type="match status" value="1"/>
</dbReference>
<dbReference type="Pfam" id="PF00364">
    <property type="entry name" value="Biotin_lipoyl"/>
    <property type="match status" value="1"/>
</dbReference>
<dbReference type="Gene3D" id="2.40.50.100">
    <property type="match status" value="1"/>
</dbReference>
<feature type="binding site" evidence="14">
    <location>
        <position position="754"/>
    </location>
    <ligand>
        <name>Mn(2+)</name>
        <dbReference type="ChEBI" id="CHEBI:29035"/>
    </ligand>
</feature>
<dbReference type="PIRSF" id="PIRSF001594">
    <property type="entry name" value="Pyruv_carbox"/>
    <property type="match status" value="1"/>
</dbReference>
<evidence type="ECO:0000256" key="14">
    <source>
        <dbReference type="PIRSR" id="PIRSR001594-3"/>
    </source>
</evidence>
<dbReference type="Pfam" id="PF02786">
    <property type="entry name" value="CPSase_L_D2"/>
    <property type="match status" value="1"/>
</dbReference>
<keyword evidence="5 11" id="KW-0436">Ligase</keyword>
<organism evidence="20 21">
    <name type="scientific">Paucimonas lemoignei</name>
    <name type="common">Pseudomonas lemoignei</name>
    <dbReference type="NCBI Taxonomy" id="29443"/>
    <lineage>
        <taxon>Bacteria</taxon>
        <taxon>Pseudomonadati</taxon>
        <taxon>Pseudomonadota</taxon>
        <taxon>Betaproteobacteria</taxon>
        <taxon>Burkholderiales</taxon>
        <taxon>Burkholderiaceae</taxon>
        <taxon>Paucimonas</taxon>
    </lineage>
</organism>
<keyword evidence="8 11" id="KW-0067">ATP-binding</keyword>
<evidence type="ECO:0000259" key="18">
    <source>
        <dbReference type="PROSITE" id="PS50979"/>
    </source>
</evidence>
<feature type="domain" description="Biotin carboxylation" evidence="18">
    <location>
        <begin position="9"/>
        <end position="466"/>
    </location>
</feature>
<dbReference type="GO" id="GO:0046872">
    <property type="term" value="F:metal ion binding"/>
    <property type="evidence" value="ECO:0007669"/>
    <property type="project" value="UniProtKB-KW"/>
</dbReference>
<feature type="binding site" evidence="14">
    <location>
        <position position="752"/>
    </location>
    <ligand>
        <name>Mn(2+)</name>
        <dbReference type="ChEBI" id="CHEBI:29035"/>
    </ligand>
</feature>